<dbReference type="FunFam" id="1.20.1070.10:FF:000003">
    <property type="entry name" value="Olfactory receptor"/>
    <property type="match status" value="2"/>
</dbReference>
<organism evidence="14 15">
    <name type="scientific">Cricetulus griseus</name>
    <name type="common">Chinese hamster</name>
    <name type="synonym">Cricetulus barabensis griseus</name>
    <dbReference type="NCBI Taxonomy" id="10029"/>
    <lineage>
        <taxon>Eukaryota</taxon>
        <taxon>Metazoa</taxon>
        <taxon>Chordata</taxon>
        <taxon>Craniata</taxon>
        <taxon>Vertebrata</taxon>
        <taxon>Euteleostomi</taxon>
        <taxon>Mammalia</taxon>
        <taxon>Eutheria</taxon>
        <taxon>Euarchontoglires</taxon>
        <taxon>Glires</taxon>
        <taxon>Rodentia</taxon>
        <taxon>Myomorpha</taxon>
        <taxon>Muroidea</taxon>
        <taxon>Cricetidae</taxon>
        <taxon>Cricetinae</taxon>
        <taxon>Cricetulus</taxon>
    </lineage>
</organism>
<reference evidence="15" key="1">
    <citation type="journal article" date="2013" name="Nat. Biotechnol.">
        <title>Chinese hamster genome sequenced from sorted chromosomes.</title>
        <authorList>
            <person name="Brinkrolf K."/>
            <person name="Rupp O."/>
            <person name="Laux H."/>
            <person name="Kollin F."/>
            <person name="Ernst W."/>
            <person name="Linke B."/>
            <person name="Kofler R."/>
            <person name="Romand S."/>
            <person name="Hesse F."/>
            <person name="Budach W.E."/>
            <person name="Galosy S."/>
            <person name="Muller D."/>
            <person name="Noll T."/>
            <person name="Wienberg J."/>
            <person name="Jostock T."/>
            <person name="Leonard M."/>
            <person name="Grillari J."/>
            <person name="Tauch A."/>
            <person name="Goesmann A."/>
            <person name="Helk B."/>
            <person name="Mott J.E."/>
            <person name="Puhler A."/>
            <person name="Borth N."/>
        </authorList>
    </citation>
    <scope>NUCLEOTIDE SEQUENCE [LARGE SCALE GENOMIC DNA]</scope>
    <source>
        <strain evidence="15">17A/GY</strain>
    </source>
</reference>
<dbReference type="AlphaFoldDB" id="A0A061I8H4"/>
<keyword evidence="2" id="KW-1003">Cell membrane</keyword>
<comment type="similarity">
    <text evidence="11">Belongs to the G-protein coupled receptor 1 family.</text>
</comment>
<evidence type="ECO:0000256" key="12">
    <source>
        <dbReference type="SAM" id="Phobius"/>
    </source>
</evidence>
<feature type="transmembrane region" description="Helical" evidence="12">
    <location>
        <begin position="60"/>
        <end position="78"/>
    </location>
</feature>
<dbReference type="InterPro" id="IPR000276">
    <property type="entry name" value="GPCR_Rhodpsn"/>
</dbReference>
<evidence type="ECO:0000256" key="11">
    <source>
        <dbReference type="RuleBase" id="RU000688"/>
    </source>
</evidence>
<evidence type="ECO:0000256" key="8">
    <source>
        <dbReference type="ARBA" id="ARBA00023136"/>
    </source>
</evidence>
<dbReference type="GO" id="GO:0004984">
    <property type="term" value="F:olfactory receptor activity"/>
    <property type="evidence" value="ECO:0007669"/>
    <property type="project" value="InterPro"/>
</dbReference>
<accession>A0A061I8H4</accession>
<keyword evidence="5" id="KW-0552">Olfaction</keyword>
<dbReference type="Proteomes" id="UP000030759">
    <property type="component" value="Unassembled WGS sequence"/>
</dbReference>
<evidence type="ECO:0000256" key="2">
    <source>
        <dbReference type="ARBA" id="ARBA00022475"/>
    </source>
</evidence>
<feature type="transmembrane region" description="Helical" evidence="12">
    <location>
        <begin position="287"/>
        <end position="313"/>
    </location>
</feature>
<feature type="domain" description="G-protein coupled receptors family 1 profile" evidence="13">
    <location>
        <begin position="303"/>
        <end position="552"/>
    </location>
</feature>
<comment type="subcellular location">
    <subcellularLocation>
        <location evidence="1">Cell membrane</location>
        <topology evidence="1">Multi-pass membrane protein</topology>
    </subcellularLocation>
</comment>
<feature type="transmembrane region" description="Helical" evidence="12">
    <location>
        <begin position="201"/>
        <end position="226"/>
    </location>
</feature>
<feature type="transmembrane region" description="Helical" evidence="12">
    <location>
        <begin position="25"/>
        <end position="48"/>
    </location>
</feature>
<evidence type="ECO:0000256" key="7">
    <source>
        <dbReference type="ARBA" id="ARBA00023040"/>
    </source>
</evidence>
<protein>
    <submittedName>
        <fullName evidence="14">Olfactory receptor 5AN1-like protein</fullName>
    </submittedName>
</protein>
<evidence type="ECO:0000256" key="6">
    <source>
        <dbReference type="ARBA" id="ARBA00022989"/>
    </source>
</evidence>
<keyword evidence="3" id="KW-0716">Sensory transduction</keyword>
<dbReference type="PRINTS" id="PR00237">
    <property type="entry name" value="GPCRRHODOPSN"/>
</dbReference>
<feature type="transmembrane region" description="Helical" evidence="12">
    <location>
        <begin position="392"/>
        <end position="420"/>
    </location>
</feature>
<evidence type="ECO:0000256" key="9">
    <source>
        <dbReference type="ARBA" id="ARBA00023170"/>
    </source>
</evidence>
<evidence type="ECO:0000256" key="3">
    <source>
        <dbReference type="ARBA" id="ARBA00022606"/>
    </source>
</evidence>
<keyword evidence="7 11" id="KW-0297">G-protein coupled receptor</keyword>
<dbReference type="InterPro" id="IPR017452">
    <property type="entry name" value="GPCR_Rhodpsn_7TM"/>
</dbReference>
<evidence type="ECO:0000313" key="15">
    <source>
        <dbReference type="Proteomes" id="UP000030759"/>
    </source>
</evidence>
<dbReference type="PANTHER" id="PTHR26452">
    <property type="entry name" value="OLFACTORY RECEPTOR"/>
    <property type="match status" value="1"/>
</dbReference>
<sequence length="616" mass="69043">MMRGKNSTIVKFILLGFSEFPKFTIALFSIFLGIYLMTLSWNVCLITLIKLDTHLHTPMYFFLSNLSFLDICYVSTITPRMLLDFFRKHKSISFVECTMQYFFFSSLGLAECCLLAAMAYDRYAAICNPLLYTAIMSPALCVQMVAGCCISGFFGSFIQLCALLQLHFCGSNVINHFFCDLPQLLTLSCSDTFFFKVMDPVLTVIFGLTSVLVIMVSYGYIIVTILKITSAEGRSKAFNTCASHLTTVTLFFGSGLRGSKMMTGGRNSTAITKFILVGFSDFPKIKLVLFVVFLGIYLSTVVWNLGLIILIRIDPYLHTPMYFFLSNLSFLDFWYISSTTPKMLSGFFRKHKSISFVGCTMQYFFFSSLGLAECCLLAAMAYDRYAAICNPLLYTAIMSPSLCVQLVVGAYITGLFGSLIQLCAILQLRFCGPNVINHFFCDLPQLLVLSCSETFPLQVLKFVIAVIFGVASVLIILISYSYIVGTIMKISSVDGRAKAFNTCASHLAAVTLFFGSGLFVYMRPSSGGSQGYDKMASIFYTVVIPMLNPLIYSLRNKDIKDALRRYKKSNSLLFLSSQLLFFLLELQILSQRKRTKHKANDPSQLPHLKQCNDCFV</sequence>
<dbReference type="GO" id="GO:0004930">
    <property type="term" value="F:G protein-coupled receptor activity"/>
    <property type="evidence" value="ECO:0007669"/>
    <property type="project" value="UniProtKB-KW"/>
</dbReference>
<evidence type="ECO:0000256" key="1">
    <source>
        <dbReference type="ARBA" id="ARBA00004651"/>
    </source>
</evidence>
<dbReference type="InterPro" id="IPR050516">
    <property type="entry name" value="Olfactory_GPCR"/>
</dbReference>
<dbReference type="SUPFAM" id="SSF81321">
    <property type="entry name" value="Family A G protein-coupled receptor-like"/>
    <property type="match status" value="2"/>
</dbReference>
<evidence type="ECO:0000313" key="14">
    <source>
        <dbReference type="EMBL" id="ERE78701.1"/>
    </source>
</evidence>
<dbReference type="GO" id="GO:0005886">
    <property type="term" value="C:plasma membrane"/>
    <property type="evidence" value="ECO:0007669"/>
    <property type="project" value="UniProtKB-SubCell"/>
</dbReference>
<feature type="transmembrane region" description="Helical" evidence="12">
    <location>
        <begin position="130"/>
        <end position="158"/>
    </location>
</feature>
<evidence type="ECO:0000256" key="5">
    <source>
        <dbReference type="ARBA" id="ARBA00022725"/>
    </source>
</evidence>
<feature type="transmembrane region" description="Helical" evidence="12">
    <location>
        <begin position="462"/>
        <end position="484"/>
    </location>
</feature>
<evidence type="ECO:0000256" key="4">
    <source>
        <dbReference type="ARBA" id="ARBA00022692"/>
    </source>
</evidence>
<keyword evidence="10 11" id="KW-0807">Transducer</keyword>
<evidence type="ECO:0000256" key="10">
    <source>
        <dbReference type="ARBA" id="ARBA00023224"/>
    </source>
</evidence>
<keyword evidence="6 12" id="KW-1133">Transmembrane helix</keyword>
<dbReference type="PROSITE" id="PS50262">
    <property type="entry name" value="G_PROTEIN_RECEP_F1_2"/>
    <property type="match status" value="2"/>
</dbReference>
<feature type="transmembrane region" description="Helical" evidence="12">
    <location>
        <begin position="504"/>
        <end position="522"/>
    </location>
</feature>
<dbReference type="PRINTS" id="PR00245">
    <property type="entry name" value="OLFACTORYR"/>
</dbReference>
<feature type="domain" description="G-protein coupled receptors family 1 profile" evidence="13">
    <location>
        <begin position="41"/>
        <end position="252"/>
    </location>
</feature>
<feature type="transmembrane region" description="Helical" evidence="12">
    <location>
        <begin position="98"/>
        <end position="118"/>
    </location>
</feature>
<dbReference type="InterPro" id="IPR000725">
    <property type="entry name" value="Olfact_rcpt"/>
</dbReference>
<dbReference type="CDD" id="cd15417">
    <property type="entry name" value="7tmA_OR5A1-like"/>
    <property type="match status" value="1"/>
</dbReference>
<gene>
    <name evidence="14" type="ORF">H671_3g10165</name>
</gene>
<dbReference type="Gene3D" id="1.20.1070.10">
    <property type="entry name" value="Rhodopsin 7-helix transmembrane proteins"/>
    <property type="match status" value="2"/>
</dbReference>
<keyword evidence="8 12" id="KW-0472">Membrane</keyword>
<dbReference type="Pfam" id="PF13853">
    <property type="entry name" value="7tm_4"/>
    <property type="match status" value="2"/>
</dbReference>
<feature type="transmembrane region" description="Helical" evidence="12">
    <location>
        <begin position="319"/>
        <end position="336"/>
    </location>
</feature>
<dbReference type="PROSITE" id="PS00237">
    <property type="entry name" value="G_PROTEIN_RECEP_F1_1"/>
    <property type="match status" value="1"/>
</dbReference>
<proteinExistence type="inferred from homology"/>
<keyword evidence="9 11" id="KW-0675">Receptor</keyword>
<evidence type="ECO:0000259" key="13">
    <source>
        <dbReference type="PROSITE" id="PS50262"/>
    </source>
</evidence>
<feature type="transmembrane region" description="Helical" evidence="12">
    <location>
        <begin position="356"/>
        <end position="380"/>
    </location>
</feature>
<keyword evidence="4 11" id="KW-0812">Transmembrane</keyword>
<name>A0A061I8H4_CRIGR</name>
<dbReference type="EMBL" id="KE673012">
    <property type="protein sequence ID" value="ERE78701.1"/>
    <property type="molecule type" value="Genomic_DNA"/>
</dbReference>
<feature type="transmembrane region" description="Helical" evidence="12">
    <location>
        <begin position="534"/>
        <end position="552"/>
    </location>
</feature>